<feature type="transmembrane region" description="Helical" evidence="7">
    <location>
        <begin position="7"/>
        <end position="27"/>
    </location>
</feature>
<keyword evidence="3" id="KW-0479">Metal-binding</keyword>
<keyword evidence="10" id="KW-1185">Reference proteome</keyword>
<dbReference type="GO" id="GO:0008270">
    <property type="term" value="F:zinc ion binding"/>
    <property type="evidence" value="ECO:0007669"/>
    <property type="project" value="InterPro"/>
</dbReference>
<evidence type="ECO:0000256" key="7">
    <source>
        <dbReference type="SAM" id="Phobius"/>
    </source>
</evidence>
<comment type="similarity">
    <text evidence="1">Belongs to the alpha-carbonic anhydrase family.</text>
</comment>
<evidence type="ECO:0000256" key="5">
    <source>
        <dbReference type="ARBA" id="ARBA00023239"/>
    </source>
</evidence>
<dbReference type="PANTHER" id="PTHR18952:SF265">
    <property type="entry name" value="CARBONIC ANHYDRASE"/>
    <property type="match status" value="1"/>
</dbReference>
<sequence>MYPVFFMIYRDIVCVYVCMVMYVIMYVDDGVCCLNPTAPINIHSDSNGSCDLKCKYSFKYNDSHVQVTNKGDYLSLSYEQTSVPPVIYNAKKYQVEEIRVYQPSLHHYSGVKADAEMVVVHNSGTSKLIVSIPISSSGPQTSGSQLIRNVLSSMDKTNVETNVPVQTNVTNFNLNKIVPMKPFYSYKGSLPYPPCNGIYDYVVFSQDNGGSIGLDAVSMSILKSTIVEHTRNALDNKEAGIEFFYNSNGPTTRIGMGGGEEDDIYIECHPTGEDGEILVEKNKREMVDGKGLVNVLSKDAKAIWNSPYIQVIIGVVLMVAIFFLAKMTMGFLTSMSSNGGSFLSNLSFGRKIISST</sequence>
<keyword evidence="7" id="KW-0812">Transmembrane</keyword>
<feature type="domain" description="Alpha-carbonic anhydrase" evidence="8">
    <location>
        <begin position="1"/>
        <end position="243"/>
    </location>
</feature>
<evidence type="ECO:0000313" key="10">
    <source>
        <dbReference type="Proteomes" id="UP000070248"/>
    </source>
</evidence>
<comment type="catalytic activity">
    <reaction evidence="6">
        <text>hydrogencarbonate + H(+) = CO2 + H2O</text>
        <dbReference type="Rhea" id="RHEA:10748"/>
        <dbReference type="ChEBI" id="CHEBI:15377"/>
        <dbReference type="ChEBI" id="CHEBI:15378"/>
        <dbReference type="ChEBI" id="CHEBI:16526"/>
        <dbReference type="ChEBI" id="CHEBI:17544"/>
        <dbReference type="EC" id="4.2.1.1"/>
    </reaction>
</comment>
<keyword evidence="5" id="KW-0456">Lyase</keyword>
<evidence type="ECO:0000256" key="1">
    <source>
        <dbReference type="ARBA" id="ARBA00010718"/>
    </source>
</evidence>
<organism evidence="9 10">
    <name type="scientific">candidate division MSBL1 archaeon SCGC-AAA385M02</name>
    <dbReference type="NCBI Taxonomy" id="1698287"/>
    <lineage>
        <taxon>Archaea</taxon>
        <taxon>Methanobacteriati</taxon>
        <taxon>Methanobacteriota</taxon>
        <taxon>candidate division MSBL1</taxon>
    </lineage>
</organism>
<evidence type="ECO:0000313" key="9">
    <source>
        <dbReference type="EMBL" id="KXB08540.1"/>
    </source>
</evidence>
<dbReference type="PROSITE" id="PS51144">
    <property type="entry name" value="ALPHA_CA_2"/>
    <property type="match status" value="1"/>
</dbReference>
<dbReference type="Pfam" id="PF00194">
    <property type="entry name" value="Carb_anhydrase"/>
    <property type="match status" value="1"/>
</dbReference>
<dbReference type="SUPFAM" id="SSF51069">
    <property type="entry name" value="Carbonic anhydrase"/>
    <property type="match status" value="1"/>
</dbReference>
<dbReference type="Gene3D" id="3.10.200.10">
    <property type="entry name" value="Alpha carbonic anhydrase"/>
    <property type="match status" value="1"/>
</dbReference>
<gene>
    <name evidence="9" type="ORF">AKJ59_00790</name>
</gene>
<dbReference type="GO" id="GO:0004089">
    <property type="term" value="F:carbonate dehydratase activity"/>
    <property type="evidence" value="ECO:0007669"/>
    <property type="project" value="UniProtKB-EC"/>
</dbReference>
<keyword evidence="4" id="KW-0862">Zinc</keyword>
<protein>
    <recommendedName>
        <fullName evidence="2">carbonic anhydrase</fullName>
        <ecNumber evidence="2">4.2.1.1</ecNumber>
    </recommendedName>
</protein>
<evidence type="ECO:0000256" key="6">
    <source>
        <dbReference type="ARBA" id="ARBA00048348"/>
    </source>
</evidence>
<name>A0A133VQ31_9EURY</name>
<proteinExistence type="inferred from homology"/>
<dbReference type="AlphaFoldDB" id="A0A133VQ31"/>
<reference evidence="9 10" key="1">
    <citation type="journal article" date="2016" name="Sci. Rep.">
        <title>Metabolic traits of an uncultured archaeal lineage -MSBL1- from brine pools of the Red Sea.</title>
        <authorList>
            <person name="Mwirichia R."/>
            <person name="Alam I."/>
            <person name="Rashid M."/>
            <person name="Vinu M."/>
            <person name="Ba-Alawi W."/>
            <person name="Anthony Kamau A."/>
            <person name="Kamanda Ngugi D."/>
            <person name="Goker M."/>
            <person name="Klenk H.P."/>
            <person name="Bajic V."/>
            <person name="Stingl U."/>
        </authorList>
    </citation>
    <scope>NUCLEOTIDE SEQUENCE [LARGE SCALE GENOMIC DNA]</scope>
    <source>
        <strain evidence="9">SCGC-AAA385M02</strain>
    </source>
</reference>
<dbReference type="EC" id="4.2.1.1" evidence="2"/>
<evidence type="ECO:0000256" key="4">
    <source>
        <dbReference type="ARBA" id="ARBA00022833"/>
    </source>
</evidence>
<dbReference type="InterPro" id="IPR001148">
    <property type="entry name" value="CA_dom"/>
</dbReference>
<dbReference type="InterPro" id="IPR036398">
    <property type="entry name" value="CA_dom_sf"/>
</dbReference>
<dbReference type="InterPro" id="IPR023561">
    <property type="entry name" value="Carbonic_anhydrase_a-class"/>
</dbReference>
<keyword evidence="7" id="KW-1133">Transmembrane helix</keyword>
<evidence type="ECO:0000256" key="2">
    <source>
        <dbReference type="ARBA" id="ARBA00012925"/>
    </source>
</evidence>
<evidence type="ECO:0000256" key="3">
    <source>
        <dbReference type="ARBA" id="ARBA00022723"/>
    </source>
</evidence>
<dbReference type="Proteomes" id="UP000070248">
    <property type="component" value="Unassembled WGS sequence"/>
</dbReference>
<accession>A0A133VQ31</accession>
<feature type="transmembrane region" description="Helical" evidence="7">
    <location>
        <begin position="307"/>
        <end position="325"/>
    </location>
</feature>
<comment type="caution">
    <text evidence="9">The sequence shown here is derived from an EMBL/GenBank/DDBJ whole genome shotgun (WGS) entry which is preliminary data.</text>
</comment>
<dbReference type="PANTHER" id="PTHR18952">
    <property type="entry name" value="CARBONIC ANHYDRASE"/>
    <property type="match status" value="1"/>
</dbReference>
<dbReference type="EMBL" id="LHYL01000013">
    <property type="protein sequence ID" value="KXB08540.1"/>
    <property type="molecule type" value="Genomic_DNA"/>
</dbReference>
<keyword evidence="7" id="KW-0472">Membrane</keyword>
<evidence type="ECO:0000259" key="8">
    <source>
        <dbReference type="PROSITE" id="PS51144"/>
    </source>
</evidence>